<reference evidence="3" key="1">
    <citation type="journal article" date="2019" name="Int. J. Syst. Evol. Microbiol.">
        <title>The Global Catalogue of Microorganisms (GCM) 10K type strain sequencing project: providing services to taxonomists for standard genome sequencing and annotation.</title>
        <authorList>
            <consortium name="The Broad Institute Genomics Platform"/>
            <consortium name="The Broad Institute Genome Sequencing Center for Infectious Disease"/>
            <person name="Wu L."/>
            <person name="Ma J."/>
        </authorList>
    </citation>
    <scope>NUCLEOTIDE SEQUENCE [LARGE SCALE GENOMIC DNA]</scope>
    <source>
        <strain evidence="3">CCUG 55131</strain>
    </source>
</reference>
<dbReference type="Gene3D" id="3.10.20.30">
    <property type="match status" value="1"/>
</dbReference>
<dbReference type="PANTHER" id="PTHR42895:SF2">
    <property type="entry name" value="IRON-SULFUR CLUSTER PROTEIN"/>
    <property type="match status" value="1"/>
</dbReference>
<dbReference type="InterPro" id="IPR042259">
    <property type="entry name" value="Raco-like_middle_sf"/>
</dbReference>
<comment type="caution">
    <text evidence="2">The sequence shown here is derived from an EMBL/GenBank/DDBJ whole genome shotgun (WGS) entry which is preliminary data.</text>
</comment>
<dbReference type="InterPro" id="IPR041414">
    <property type="entry name" value="Raco-like_middle"/>
</dbReference>
<sequence>MSDDALVIFTPSGKRGRVEKGTSVLAAARKLGVDLDSVCGGRGICSKCQVAPGYGEFPKHGLHVAPDALSPVNAVEERYDRIRGLKPGRRLGCQACIQGDVVIDVPAESQVHRQVIRKSASERVMEMDPATRPLYVDVAEPSMHEPSGDFERLAAALESQWQIKGLQADLAVLSVLQTRLRKGDWKVTAAVHEPGDGTAPRLLALYPGYREAPLYGLAIDLGSTTIAGHLVALNDGHVLASSGLMNPQIRFGEDLMSRVSYAMMNPGGAAEMTAAVREAMAGLAAALTTEAGIEPEAVVEAVVVCNPVMHHLLLGLDPVELGQAPFALASGASLSLAAAEIGLAPLAPAARAYLLPLIAGHVGADCAAVALSEAPETRDDLSLIVDVGTNAEILLGNRSRVLACSSPTGPAFEGAQISSGQRAAPGAIERIEIDPVTKEPRFRIIGNAHWSDDPAFGTPTITGICGSGIIEAVAEMRIAGILDPSGLIGSAEQVGSARCVATGRTHEYVIHDATPDGPRVTVTQGDIRAIQLAKSALYAGARLLMDEMGVDRVDRVVLAGAFGAHISPKHAMVLGMIPDVPLEAVTSAGNAAGTGARMALCSRSARRAIEAQVKRIVKIETAIEPRFQEHFVAANAIPHATAPFSELAKIVTLPEVSFNGGPAPEGGGRRRRRG</sequence>
<dbReference type="PROSITE" id="PS51085">
    <property type="entry name" value="2FE2S_FER_2"/>
    <property type="match status" value="1"/>
</dbReference>
<dbReference type="Pfam" id="PF17650">
    <property type="entry name" value="RACo_linker"/>
    <property type="match status" value="1"/>
</dbReference>
<dbReference type="InterPro" id="IPR012675">
    <property type="entry name" value="Beta-grasp_dom_sf"/>
</dbReference>
<dbReference type="PANTHER" id="PTHR42895">
    <property type="entry name" value="IRON-SULFUR CLUSTER-BINDING PROTEIN-RELATED"/>
    <property type="match status" value="1"/>
</dbReference>
<dbReference type="Pfam" id="PF14574">
    <property type="entry name" value="RACo_C_ter"/>
    <property type="match status" value="1"/>
</dbReference>
<feature type="domain" description="2Fe-2S ferredoxin-type" evidence="1">
    <location>
        <begin position="5"/>
        <end position="109"/>
    </location>
</feature>
<protein>
    <submittedName>
        <fullName evidence="2">ASKHA domain-containing protein</fullName>
    </submittedName>
</protein>
<evidence type="ECO:0000259" key="1">
    <source>
        <dbReference type="PROSITE" id="PS51085"/>
    </source>
</evidence>
<dbReference type="InterPro" id="IPR001041">
    <property type="entry name" value="2Fe-2S_ferredoxin-type"/>
</dbReference>
<evidence type="ECO:0000313" key="2">
    <source>
        <dbReference type="EMBL" id="MFD2175792.1"/>
    </source>
</evidence>
<proteinExistence type="predicted"/>
<gene>
    <name evidence="2" type="ORF">ACFSM0_16990</name>
</gene>
<dbReference type="Proteomes" id="UP001597413">
    <property type="component" value="Unassembled WGS sequence"/>
</dbReference>
<dbReference type="InterPro" id="IPR040506">
    <property type="entry name" value="RACo_linker"/>
</dbReference>
<dbReference type="InterPro" id="IPR027980">
    <property type="entry name" value="RACo_C"/>
</dbReference>
<dbReference type="SUPFAM" id="SSF54292">
    <property type="entry name" value="2Fe-2S ferredoxin-like"/>
    <property type="match status" value="1"/>
</dbReference>
<accession>A0ABW5ABU9</accession>
<keyword evidence="3" id="KW-1185">Reference proteome</keyword>
<evidence type="ECO:0000313" key="3">
    <source>
        <dbReference type="Proteomes" id="UP001597413"/>
    </source>
</evidence>
<dbReference type="RefSeq" id="WP_377393283.1">
    <property type="nucleotide sequence ID" value="NZ_JBHUIX010000019.1"/>
</dbReference>
<dbReference type="InterPro" id="IPR036010">
    <property type="entry name" value="2Fe-2S_ferredoxin-like_sf"/>
</dbReference>
<organism evidence="2 3">
    <name type="scientific">Rhodobacter lacus</name>
    <dbReference type="NCBI Taxonomy" id="1641972"/>
    <lineage>
        <taxon>Bacteria</taxon>
        <taxon>Pseudomonadati</taxon>
        <taxon>Pseudomonadota</taxon>
        <taxon>Alphaproteobacteria</taxon>
        <taxon>Rhodobacterales</taxon>
        <taxon>Rhodobacter group</taxon>
        <taxon>Rhodobacter</taxon>
    </lineage>
</organism>
<name>A0ABW5ABU9_9RHOB</name>
<dbReference type="Gene3D" id="3.30.420.480">
    <property type="entry name" value="Domain of unknown function (DUF4445)"/>
    <property type="match status" value="1"/>
</dbReference>
<dbReference type="InterPro" id="IPR052911">
    <property type="entry name" value="Corrinoid_activation_enz"/>
</dbReference>
<dbReference type="EMBL" id="JBHUIX010000019">
    <property type="protein sequence ID" value="MFD2175792.1"/>
    <property type="molecule type" value="Genomic_DNA"/>
</dbReference>
<dbReference type="Gene3D" id="3.10.20.880">
    <property type="match status" value="1"/>
</dbReference>
<dbReference type="CDD" id="cd00207">
    <property type="entry name" value="fer2"/>
    <property type="match status" value="1"/>
</dbReference>
<dbReference type="Pfam" id="PF17651">
    <property type="entry name" value="Raco_middle"/>
    <property type="match status" value="1"/>
</dbReference>